<evidence type="ECO:0000313" key="2">
    <source>
        <dbReference type="EMBL" id="MBO8452616.1"/>
    </source>
</evidence>
<organism evidence="2 3">
    <name type="scientific">Candidatus Cryptobacteroides intestinavium</name>
    <dbReference type="NCBI Taxonomy" id="2840766"/>
    <lineage>
        <taxon>Bacteria</taxon>
        <taxon>Pseudomonadati</taxon>
        <taxon>Bacteroidota</taxon>
        <taxon>Bacteroidia</taxon>
        <taxon>Bacteroidales</taxon>
        <taxon>Candidatus Cryptobacteroides</taxon>
    </lineage>
</organism>
<dbReference type="Pfam" id="PF03663">
    <property type="entry name" value="Glyco_hydro_76"/>
    <property type="match status" value="1"/>
</dbReference>
<sequence length="402" mass="46556">MKRFSILAAIAAISAFVSCTEPGQVSPDKDRAEEMFDLVWKLYRVKEYGLFSEYYPNSYRPDLTYFNDSTRQAQEVSFLWPMSGVFSSAVALAELDPQKYLPYVDSMAVAVEQYYDTTRVPFGYQAYPVRFGKVDRYYDDNGLVGIDYIDSYMVTGNRKYLEKAKQVMTFILSGWDDRFDGGVTWLEGVYDQKPACSNGKAMVLALKLYEATGDEYYLETGRKFYDWMDRYLKDPERGVVYNSWLTAGEGSIHPDLYTYNTGTLLQAAVYLYRFTGEQAYLDNAQFLAEGSMKVFFRYTDDGIPYGHDIPWFRLVLFRGYHELYKVTGDPEYVDVIIKALDYAWDNARDVSGLYYNDWTGRKDESRQPKWLLDVSCIPEYYARVAMIRGEVGDSCGQNDRNR</sequence>
<dbReference type="SUPFAM" id="SSF48208">
    <property type="entry name" value="Six-hairpin glycosidases"/>
    <property type="match status" value="1"/>
</dbReference>
<keyword evidence="1" id="KW-0732">Signal</keyword>
<dbReference type="PIRSF" id="PIRSF021505">
    <property type="entry name" value="O_gly_hdrol"/>
    <property type="match status" value="1"/>
</dbReference>
<proteinExistence type="predicted"/>
<feature type="chain" id="PRO_5039238340" evidence="1">
    <location>
        <begin position="20"/>
        <end position="402"/>
    </location>
</feature>
<accession>A0A9D9EQZ5</accession>
<feature type="signal peptide" evidence="1">
    <location>
        <begin position="1"/>
        <end position="19"/>
    </location>
</feature>
<name>A0A9D9EQZ5_9BACT</name>
<dbReference type="Gene3D" id="1.50.10.20">
    <property type="match status" value="1"/>
</dbReference>
<dbReference type="AlphaFoldDB" id="A0A9D9EQZ5"/>
<dbReference type="InterPro" id="IPR008928">
    <property type="entry name" value="6-hairpin_glycosidase_sf"/>
</dbReference>
<comment type="caution">
    <text evidence="2">The sequence shown here is derived from an EMBL/GenBank/DDBJ whole genome shotgun (WGS) entry which is preliminary data.</text>
</comment>
<dbReference type="InterPro" id="IPR053169">
    <property type="entry name" value="MUG_Protein"/>
</dbReference>
<reference evidence="2" key="1">
    <citation type="submission" date="2020-10" db="EMBL/GenBank/DDBJ databases">
        <authorList>
            <person name="Gilroy R."/>
        </authorList>
    </citation>
    <scope>NUCLEOTIDE SEQUENCE</scope>
    <source>
        <strain evidence="2">B1-20833</strain>
    </source>
</reference>
<evidence type="ECO:0000256" key="1">
    <source>
        <dbReference type="SAM" id="SignalP"/>
    </source>
</evidence>
<dbReference type="PANTHER" id="PTHR47791:SF4">
    <property type="entry name" value="(PUTATIVE SECRETED PROTEIN)-RELATED"/>
    <property type="match status" value="1"/>
</dbReference>
<evidence type="ECO:0000313" key="3">
    <source>
        <dbReference type="Proteomes" id="UP000823661"/>
    </source>
</evidence>
<dbReference type="InterPro" id="IPR005198">
    <property type="entry name" value="Glyco_hydro_76"/>
</dbReference>
<dbReference type="GO" id="GO:0005975">
    <property type="term" value="P:carbohydrate metabolic process"/>
    <property type="evidence" value="ECO:0007669"/>
    <property type="project" value="InterPro"/>
</dbReference>
<dbReference type="Proteomes" id="UP000823661">
    <property type="component" value="Unassembled WGS sequence"/>
</dbReference>
<protein>
    <submittedName>
        <fullName evidence="2">AGE family epimerase/isomerase</fullName>
    </submittedName>
</protein>
<reference evidence="2" key="2">
    <citation type="journal article" date="2021" name="PeerJ">
        <title>Extensive microbial diversity within the chicken gut microbiome revealed by metagenomics and culture.</title>
        <authorList>
            <person name="Gilroy R."/>
            <person name="Ravi A."/>
            <person name="Getino M."/>
            <person name="Pursley I."/>
            <person name="Horton D.L."/>
            <person name="Alikhan N.F."/>
            <person name="Baker D."/>
            <person name="Gharbi K."/>
            <person name="Hall N."/>
            <person name="Watson M."/>
            <person name="Adriaenssens E.M."/>
            <person name="Foster-Nyarko E."/>
            <person name="Jarju S."/>
            <person name="Secka A."/>
            <person name="Antonio M."/>
            <person name="Oren A."/>
            <person name="Chaudhuri R.R."/>
            <person name="La Ragione R."/>
            <person name="Hildebrand F."/>
            <person name="Pallen M.J."/>
        </authorList>
    </citation>
    <scope>NUCLEOTIDE SEQUENCE</scope>
    <source>
        <strain evidence="2">B1-20833</strain>
    </source>
</reference>
<dbReference type="InterPro" id="IPR014512">
    <property type="entry name" value="O_gly_hydro"/>
</dbReference>
<gene>
    <name evidence="2" type="ORF">IAC06_07020</name>
</gene>
<dbReference type="EMBL" id="JADIMI010000067">
    <property type="protein sequence ID" value="MBO8452616.1"/>
    <property type="molecule type" value="Genomic_DNA"/>
</dbReference>
<dbReference type="PANTHER" id="PTHR47791">
    <property type="entry name" value="MEIOTICALLY UP-REGULATED GENE 191 PROTEIN"/>
    <property type="match status" value="1"/>
</dbReference>
<dbReference type="PROSITE" id="PS51257">
    <property type="entry name" value="PROKAR_LIPOPROTEIN"/>
    <property type="match status" value="1"/>
</dbReference>